<gene>
    <name evidence="1" type="ORF">GCM10010390_27080</name>
</gene>
<dbReference type="EMBL" id="BAAABZ010000015">
    <property type="protein sequence ID" value="GAA0523343.1"/>
    <property type="molecule type" value="Genomic_DNA"/>
</dbReference>
<comment type="caution">
    <text evidence="1">The sequence shown here is derived from an EMBL/GenBank/DDBJ whole genome shotgun (WGS) entry which is preliminary data.</text>
</comment>
<name>A0ABN1CR53_9ACTN</name>
<proteinExistence type="predicted"/>
<dbReference type="Gene3D" id="1.20.1720.10">
    <property type="entry name" value="Multidrug resistance protein D"/>
    <property type="match status" value="1"/>
</dbReference>
<sequence length="147" mass="15787">MTILELSFGVLGDLFGRKQLLVGGAALLCAGEVVAASASGIHQLWAGQPVPRTSSLATRFARNAVVRGTIRSGPLRRVGAGRVAGLWASTYPSIPSCVVPRHKMLYVRHGLRRIQRMAKLRQQEFAALSRPGDNKSVVAIRQGTTSE</sequence>
<evidence type="ECO:0000313" key="1">
    <source>
        <dbReference type="EMBL" id="GAA0523343.1"/>
    </source>
</evidence>
<dbReference type="InterPro" id="IPR036259">
    <property type="entry name" value="MFS_trans_sf"/>
</dbReference>
<protein>
    <submittedName>
        <fullName evidence="1">Uncharacterized protein</fullName>
    </submittedName>
</protein>
<keyword evidence="2" id="KW-1185">Reference proteome</keyword>
<accession>A0ABN1CR53</accession>
<dbReference type="Proteomes" id="UP001501576">
    <property type="component" value="Unassembled WGS sequence"/>
</dbReference>
<dbReference type="SUPFAM" id="SSF103473">
    <property type="entry name" value="MFS general substrate transporter"/>
    <property type="match status" value="1"/>
</dbReference>
<reference evidence="1 2" key="1">
    <citation type="journal article" date="2019" name="Int. J. Syst. Evol. Microbiol.">
        <title>The Global Catalogue of Microorganisms (GCM) 10K type strain sequencing project: providing services to taxonomists for standard genome sequencing and annotation.</title>
        <authorList>
            <consortium name="The Broad Institute Genomics Platform"/>
            <consortium name="The Broad Institute Genome Sequencing Center for Infectious Disease"/>
            <person name="Wu L."/>
            <person name="Ma J."/>
        </authorList>
    </citation>
    <scope>NUCLEOTIDE SEQUENCE [LARGE SCALE GENOMIC DNA]</scope>
    <source>
        <strain evidence="1 2">JCM 5052</strain>
    </source>
</reference>
<evidence type="ECO:0000313" key="2">
    <source>
        <dbReference type="Proteomes" id="UP001501576"/>
    </source>
</evidence>
<organism evidence="1 2">
    <name type="scientific">Streptomyces mordarskii</name>
    <dbReference type="NCBI Taxonomy" id="1226758"/>
    <lineage>
        <taxon>Bacteria</taxon>
        <taxon>Bacillati</taxon>
        <taxon>Actinomycetota</taxon>
        <taxon>Actinomycetes</taxon>
        <taxon>Kitasatosporales</taxon>
        <taxon>Streptomycetaceae</taxon>
        <taxon>Streptomyces</taxon>
    </lineage>
</organism>